<sequence length="373" mass="42828">MKMNIIIYRNQLFKISESFITSQAEMLKKFNPIYVGRKSFGPAPKNSVVVTMDDLSIIKNINYVLFRNISFFEKNLLSFNPKLIHAHFGVDGIYAIKLAQEMKIPLITTFHGFDVSISNKNLLFSGKPAWINYLLYRKKLAKNGDLFICVSDFIRKKIIELGFPENKTITHYIGIDTNLKKNKIKKFPYKVILHVARLTEKKGTKYLIDAFKIINKEDKNTKLIIIGSGILEKKLKKQVKELQLENYVKFLGAMSHNEVMEWMQKADIFCLPSITAKTGDAEGLGMVFLEAGIYEVPVVATLHGGIPEVILNNKTGFLVEERNIKQLADKLLILLKNENLRKSMGKEARNFIKEKFDIQKQTKKLEEIYKGLI</sequence>
<accession>A0A292YBP7</accession>
<evidence type="ECO:0000313" key="4">
    <source>
        <dbReference type="Proteomes" id="UP000217944"/>
    </source>
</evidence>
<feature type="domain" description="Glycosyltransferase subfamily 4-like N-terminal" evidence="2">
    <location>
        <begin position="62"/>
        <end position="178"/>
    </location>
</feature>
<evidence type="ECO:0000259" key="2">
    <source>
        <dbReference type="Pfam" id="PF13439"/>
    </source>
</evidence>
<gene>
    <name evidence="3" type="ORF">LNAT_P0165</name>
</gene>
<reference evidence="3 4" key="1">
    <citation type="journal article" date="2017" name="Syst. Appl. Microbiol.">
        <title>Lebetimonas natsushimae sp. nov., a novel strictly anaerobic, moderately thermophilic chemoautotroph isolated from a deep-sea hydrothermal vent polychaete nest in the Mid-Okinawa Trough.</title>
        <authorList>
            <person name="Nagata R."/>
            <person name="Takaki Y."/>
            <person name="Tame A."/>
            <person name="Nunoura T."/>
            <person name="Muto H."/>
            <person name="Mino S."/>
            <person name="Sawayama S."/>
            <person name="Takai K."/>
            <person name="Nakagawa S."/>
        </authorList>
    </citation>
    <scope>NUCLEOTIDE SEQUENCE [LARGE SCALE GENOMIC DNA]</scope>
    <source>
        <strain evidence="3 4">HS1857</strain>
    </source>
</reference>
<name>A0A292YBP7_9BACT</name>
<dbReference type="EMBL" id="BDME01000001">
    <property type="protein sequence ID" value="GAX86870.1"/>
    <property type="molecule type" value="Genomic_DNA"/>
</dbReference>
<dbReference type="InterPro" id="IPR050194">
    <property type="entry name" value="Glycosyltransferase_grp1"/>
</dbReference>
<dbReference type="PANTHER" id="PTHR45947:SF14">
    <property type="entry name" value="SLL1723 PROTEIN"/>
    <property type="match status" value="1"/>
</dbReference>
<comment type="caution">
    <text evidence="3">The sequence shown here is derived from an EMBL/GenBank/DDBJ whole genome shotgun (WGS) entry which is preliminary data.</text>
</comment>
<dbReference type="RefSeq" id="WP_096258034.1">
    <property type="nucleotide sequence ID" value="NZ_BDME01000001.1"/>
</dbReference>
<dbReference type="OrthoDB" id="6286688at2"/>
<dbReference type="SUPFAM" id="SSF53756">
    <property type="entry name" value="UDP-Glycosyltransferase/glycogen phosphorylase"/>
    <property type="match status" value="1"/>
</dbReference>
<dbReference type="Proteomes" id="UP000217944">
    <property type="component" value="Unassembled WGS sequence"/>
</dbReference>
<dbReference type="Gene3D" id="3.40.50.2000">
    <property type="entry name" value="Glycogen Phosphorylase B"/>
    <property type="match status" value="2"/>
</dbReference>
<dbReference type="AlphaFoldDB" id="A0A292YBP7"/>
<protein>
    <submittedName>
        <fullName evidence="3">Uncharacterized protein</fullName>
    </submittedName>
</protein>
<proteinExistence type="predicted"/>
<evidence type="ECO:0000259" key="1">
    <source>
        <dbReference type="Pfam" id="PF00534"/>
    </source>
</evidence>
<dbReference type="InterPro" id="IPR001296">
    <property type="entry name" value="Glyco_trans_1"/>
</dbReference>
<dbReference type="Pfam" id="PF00534">
    <property type="entry name" value="Glycos_transf_1"/>
    <property type="match status" value="1"/>
</dbReference>
<dbReference type="Pfam" id="PF13439">
    <property type="entry name" value="Glyco_transf_4"/>
    <property type="match status" value="1"/>
</dbReference>
<keyword evidence="4" id="KW-1185">Reference proteome</keyword>
<evidence type="ECO:0000313" key="3">
    <source>
        <dbReference type="EMBL" id="GAX86870.1"/>
    </source>
</evidence>
<organism evidence="3 4">
    <name type="scientific">Lebetimonas natsushimae</name>
    <dbReference type="NCBI Taxonomy" id="1936991"/>
    <lineage>
        <taxon>Bacteria</taxon>
        <taxon>Pseudomonadati</taxon>
        <taxon>Campylobacterota</taxon>
        <taxon>Epsilonproteobacteria</taxon>
        <taxon>Nautiliales</taxon>
        <taxon>Nautiliaceae</taxon>
        <taxon>Lebetimonas</taxon>
    </lineage>
</organism>
<dbReference type="GO" id="GO:0016757">
    <property type="term" value="F:glycosyltransferase activity"/>
    <property type="evidence" value="ECO:0007669"/>
    <property type="project" value="InterPro"/>
</dbReference>
<dbReference type="InterPro" id="IPR028098">
    <property type="entry name" value="Glyco_trans_4-like_N"/>
</dbReference>
<dbReference type="PANTHER" id="PTHR45947">
    <property type="entry name" value="SULFOQUINOVOSYL TRANSFERASE SQD2"/>
    <property type="match status" value="1"/>
</dbReference>
<feature type="domain" description="Glycosyl transferase family 1" evidence="1">
    <location>
        <begin position="184"/>
        <end position="350"/>
    </location>
</feature>